<dbReference type="CDD" id="cd05233">
    <property type="entry name" value="SDR_c"/>
    <property type="match status" value="1"/>
</dbReference>
<dbReference type="HOGENOM" id="CLU_010194_8_0_1"/>
<dbReference type="AlphaFoldDB" id="W9CH35"/>
<dbReference type="InterPro" id="IPR002347">
    <property type="entry name" value="SDR_fam"/>
</dbReference>
<dbReference type="EMBL" id="AYSA01000203">
    <property type="protein sequence ID" value="ESZ95186.1"/>
    <property type="molecule type" value="Genomic_DNA"/>
</dbReference>
<evidence type="ECO:0000256" key="1">
    <source>
        <dbReference type="ARBA" id="ARBA00006484"/>
    </source>
</evidence>
<dbReference type="Proteomes" id="UP000019487">
    <property type="component" value="Unassembled WGS sequence"/>
</dbReference>
<evidence type="ECO:0000256" key="2">
    <source>
        <dbReference type="ARBA" id="ARBA00023002"/>
    </source>
</evidence>
<comment type="caution">
    <text evidence="3">The sequence shown here is derived from an EMBL/GenBank/DDBJ whole genome shotgun (WGS) entry which is preliminary data.</text>
</comment>
<dbReference type="OrthoDB" id="1933717at2759"/>
<keyword evidence="4" id="KW-1185">Reference proteome</keyword>
<comment type="similarity">
    <text evidence="1">Belongs to the short-chain dehydrogenases/reductases (SDR) family.</text>
</comment>
<proteinExistence type="inferred from homology"/>
<dbReference type="PANTHER" id="PTHR43115">
    <property type="entry name" value="DEHYDROGENASE/REDUCTASE SDR FAMILY MEMBER 11"/>
    <property type="match status" value="1"/>
</dbReference>
<dbReference type="PRINTS" id="PR00081">
    <property type="entry name" value="GDHRDH"/>
</dbReference>
<reference evidence="3 4" key="1">
    <citation type="journal article" date="2014" name="Genome Announc.">
        <title>Draft genome sequence of Sclerotinia borealis, a psychrophilic plant pathogenic fungus.</title>
        <authorList>
            <person name="Mardanov A.V."/>
            <person name="Beletsky A.V."/>
            <person name="Kadnikov V.V."/>
            <person name="Ignatov A.N."/>
            <person name="Ravin N.V."/>
        </authorList>
    </citation>
    <scope>NUCLEOTIDE SEQUENCE [LARGE SCALE GENOMIC DNA]</scope>
    <source>
        <strain evidence="4">F-4157</strain>
    </source>
</reference>
<protein>
    <submittedName>
        <fullName evidence="3">Uncharacterized protein</fullName>
    </submittedName>
</protein>
<dbReference type="Pfam" id="PF00106">
    <property type="entry name" value="adh_short"/>
    <property type="match status" value="1"/>
</dbReference>
<gene>
    <name evidence="3" type="ORF">SBOR_4417</name>
</gene>
<evidence type="ECO:0000313" key="4">
    <source>
        <dbReference type="Proteomes" id="UP000019487"/>
    </source>
</evidence>
<dbReference type="GO" id="GO:0016491">
    <property type="term" value="F:oxidoreductase activity"/>
    <property type="evidence" value="ECO:0007669"/>
    <property type="project" value="UniProtKB-KW"/>
</dbReference>
<dbReference type="Gene3D" id="3.40.50.720">
    <property type="entry name" value="NAD(P)-binding Rossmann-like Domain"/>
    <property type="match status" value="1"/>
</dbReference>
<dbReference type="InterPro" id="IPR036291">
    <property type="entry name" value="NAD(P)-bd_dom_sf"/>
</dbReference>
<dbReference type="PANTHER" id="PTHR43115:SF4">
    <property type="entry name" value="DEHYDROGENASE_REDUCTASE SDR FAMILY MEMBER 11"/>
    <property type="match status" value="1"/>
</dbReference>
<sequence>MNTITATRHKILTPATTPANNTLPNPFVVCIIGASSGIGEHIAYSYAQAGASGIILASRRTSELTRVREKARSLSLSPKTRVEIFPCDISLSSNISNLAIYIRETFGRLDICIPNSGYAGPVTLRVTDGDPAWFQANFDVNMMGTYNCAHYLIPLLLESENSAKGFIQIGSLAANLTNGPIANTGYCVSKFAQSRFVEILGSQFGGEGLVAVTVHPGAVATPMAVGNTPDVFLPYLVDSVDLCGGFCVWLSKNINDLKWLNGRFLDARWDVDELLGRKEDVVEKDLLKWDLRTS</sequence>
<organism evidence="3 4">
    <name type="scientific">Sclerotinia borealis (strain F-4128)</name>
    <dbReference type="NCBI Taxonomy" id="1432307"/>
    <lineage>
        <taxon>Eukaryota</taxon>
        <taxon>Fungi</taxon>
        <taxon>Dikarya</taxon>
        <taxon>Ascomycota</taxon>
        <taxon>Pezizomycotina</taxon>
        <taxon>Leotiomycetes</taxon>
        <taxon>Helotiales</taxon>
        <taxon>Sclerotiniaceae</taxon>
        <taxon>Sclerotinia</taxon>
    </lineage>
</organism>
<dbReference type="STRING" id="1432307.W9CH35"/>
<keyword evidence="2" id="KW-0560">Oxidoreductase</keyword>
<evidence type="ECO:0000313" key="3">
    <source>
        <dbReference type="EMBL" id="ESZ95186.1"/>
    </source>
</evidence>
<accession>W9CH35</accession>
<name>W9CH35_SCLBF</name>
<dbReference type="SUPFAM" id="SSF51735">
    <property type="entry name" value="NAD(P)-binding Rossmann-fold domains"/>
    <property type="match status" value="1"/>
</dbReference>